<dbReference type="Gene3D" id="3.20.20.70">
    <property type="entry name" value="Aldolase class I"/>
    <property type="match status" value="1"/>
</dbReference>
<protein>
    <submittedName>
        <fullName evidence="8">Radical SAM superfamily protein</fullName>
    </submittedName>
</protein>
<dbReference type="GO" id="GO:0046872">
    <property type="term" value="F:metal ion binding"/>
    <property type="evidence" value="ECO:0007669"/>
    <property type="project" value="UniProtKB-KW"/>
</dbReference>
<dbReference type="GO" id="GO:0051539">
    <property type="term" value="F:4 iron, 4 sulfur cluster binding"/>
    <property type="evidence" value="ECO:0007669"/>
    <property type="project" value="UniProtKB-KW"/>
</dbReference>
<dbReference type="CDD" id="cd01335">
    <property type="entry name" value="Radical_SAM"/>
    <property type="match status" value="1"/>
</dbReference>
<proteinExistence type="predicted"/>
<evidence type="ECO:0000256" key="5">
    <source>
        <dbReference type="ARBA" id="ARBA00023004"/>
    </source>
</evidence>
<evidence type="ECO:0000256" key="3">
    <source>
        <dbReference type="ARBA" id="ARBA00022691"/>
    </source>
</evidence>
<dbReference type="InterPro" id="IPR013785">
    <property type="entry name" value="Aldolase_TIM"/>
</dbReference>
<accession>A0A1M5VA23</accession>
<dbReference type="PANTHER" id="PTHR30352:SF5">
    <property type="entry name" value="PYRUVATE FORMATE-LYASE 1-ACTIVATING ENZYME"/>
    <property type="match status" value="1"/>
</dbReference>
<dbReference type="InterPro" id="IPR034457">
    <property type="entry name" value="Organic_radical-activating"/>
</dbReference>
<dbReference type="SFLD" id="SFLDS00029">
    <property type="entry name" value="Radical_SAM"/>
    <property type="match status" value="1"/>
</dbReference>
<organism evidence="8 9">
    <name type="scientific">Desulfofustis glycolicus DSM 9705</name>
    <dbReference type="NCBI Taxonomy" id="1121409"/>
    <lineage>
        <taxon>Bacteria</taxon>
        <taxon>Pseudomonadati</taxon>
        <taxon>Thermodesulfobacteriota</taxon>
        <taxon>Desulfobulbia</taxon>
        <taxon>Desulfobulbales</taxon>
        <taxon>Desulfocapsaceae</taxon>
        <taxon>Desulfofustis</taxon>
    </lineage>
</organism>
<comment type="cofactor">
    <cofactor evidence="1">
        <name>[4Fe-4S] cluster</name>
        <dbReference type="ChEBI" id="CHEBI:49883"/>
    </cofactor>
</comment>
<dbReference type="AlphaFoldDB" id="A0A1M5VA23"/>
<dbReference type="STRING" id="1121409.SAMN02745124_01600"/>
<evidence type="ECO:0000256" key="6">
    <source>
        <dbReference type="ARBA" id="ARBA00023014"/>
    </source>
</evidence>
<evidence type="ECO:0000313" key="8">
    <source>
        <dbReference type="EMBL" id="SHH71934.1"/>
    </source>
</evidence>
<keyword evidence="6" id="KW-0411">Iron-sulfur</keyword>
<dbReference type="PROSITE" id="PS51918">
    <property type="entry name" value="RADICAL_SAM"/>
    <property type="match status" value="1"/>
</dbReference>
<evidence type="ECO:0000256" key="2">
    <source>
        <dbReference type="ARBA" id="ARBA00022485"/>
    </source>
</evidence>
<keyword evidence="4" id="KW-0479">Metal-binding</keyword>
<keyword evidence="5" id="KW-0408">Iron</keyword>
<reference evidence="8 9" key="1">
    <citation type="submission" date="2016-11" db="EMBL/GenBank/DDBJ databases">
        <authorList>
            <person name="Jaros S."/>
            <person name="Januszkiewicz K."/>
            <person name="Wedrychowicz H."/>
        </authorList>
    </citation>
    <scope>NUCLEOTIDE SEQUENCE [LARGE SCALE GENOMIC DNA]</scope>
    <source>
        <strain evidence="8 9">DSM 9705</strain>
    </source>
</reference>
<dbReference type="GO" id="GO:0003824">
    <property type="term" value="F:catalytic activity"/>
    <property type="evidence" value="ECO:0007669"/>
    <property type="project" value="InterPro"/>
</dbReference>
<dbReference type="InterPro" id="IPR058240">
    <property type="entry name" value="rSAM_sf"/>
</dbReference>
<feature type="domain" description="Radical SAM core" evidence="7">
    <location>
        <begin position="186"/>
        <end position="424"/>
    </location>
</feature>
<dbReference type="Proteomes" id="UP000184139">
    <property type="component" value="Unassembled WGS sequence"/>
</dbReference>
<evidence type="ECO:0000259" key="7">
    <source>
        <dbReference type="PROSITE" id="PS51918"/>
    </source>
</evidence>
<dbReference type="EMBL" id="FQXS01000007">
    <property type="protein sequence ID" value="SHH71934.1"/>
    <property type="molecule type" value="Genomic_DNA"/>
</dbReference>
<dbReference type="SUPFAM" id="SSF102114">
    <property type="entry name" value="Radical SAM enzymes"/>
    <property type="match status" value="1"/>
</dbReference>
<sequence length="429" mass="47776">MKHPVATPALVFADEQGRIRDFPDLAMAGMAHEQIVRPATADLIELPEGSELFVLPGRLPVGTDPATGEPLLLEEHPGQPGKPILAVAAFMAPAHTALYTAAYQRRADAPLLPLFAYTAVGWHLGRFWVTGFRSDSDQRQDARNFRQEQITRLTQKLLKRHRDNRLIQHLGICCLTYHCPAARNYFLGRWEAPLPSSPICNARCLGCISLQESGCCPSTQDRIAFVPSSREICEIAVPHLQTAPSPIVSFGQGCEGEPLLQANLLATSIQAIRRQTTRGTINCNSNASLPDAVDRLARAGLDSLRVSLNSARASYYEGYYRPRGYRFADVRQSIRTMKKRGKFVSLNYFILPGFTDTIGELEALADLVQTDGVDYIQLRNLNIDPHYYFSSLAVPAEPGIGLRHWLTQLKTRLPHLRFGYFNPQVNADR</sequence>
<name>A0A1M5VA23_9BACT</name>
<dbReference type="InterPro" id="IPR007197">
    <property type="entry name" value="rSAM"/>
</dbReference>
<keyword evidence="2" id="KW-0004">4Fe-4S</keyword>
<dbReference type="SFLD" id="SFLDG01109">
    <property type="entry name" value="Uncharacterised_Radical_SAM_Su"/>
    <property type="match status" value="1"/>
</dbReference>
<dbReference type="RefSeq" id="WP_073374974.1">
    <property type="nucleotide sequence ID" value="NZ_FQXS01000007.1"/>
</dbReference>
<evidence type="ECO:0000256" key="1">
    <source>
        <dbReference type="ARBA" id="ARBA00001966"/>
    </source>
</evidence>
<keyword evidence="3" id="KW-0949">S-adenosyl-L-methionine</keyword>
<evidence type="ECO:0000313" key="9">
    <source>
        <dbReference type="Proteomes" id="UP000184139"/>
    </source>
</evidence>
<dbReference type="PANTHER" id="PTHR30352">
    <property type="entry name" value="PYRUVATE FORMATE-LYASE-ACTIVATING ENZYME"/>
    <property type="match status" value="1"/>
</dbReference>
<evidence type="ECO:0000256" key="4">
    <source>
        <dbReference type="ARBA" id="ARBA00022723"/>
    </source>
</evidence>
<dbReference type="Pfam" id="PF04055">
    <property type="entry name" value="Radical_SAM"/>
    <property type="match status" value="1"/>
</dbReference>
<keyword evidence="9" id="KW-1185">Reference proteome</keyword>
<gene>
    <name evidence="8" type="ORF">SAMN02745124_01600</name>
</gene>